<feature type="compositionally biased region" description="Low complexity" evidence="6">
    <location>
        <begin position="143"/>
        <end position="181"/>
    </location>
</feature>
<feature type="compositionally biased region" description="Low complexity" evidence="6">
    <location>
        <begin position="217"/>
        <end position="227"/>
    </location>
</feature>
<dbReference type="EMBL" id="CP097116">
    <property type="protein sequence ID" value="USS84762.1"/>
    <property type="molecule type" value="Genomic_DNA"/>
</dbReference>
<dbReference type="InterPro" id="IPR000064">
    <property type="entry name" value="NLP_P60_dom"/>
</dbReference>
<dbReference type="Gene3D" id="3.90.1720.10">
    <property type="entry name" value="endopeptidase domain like (from Nostoc punctiforme)"/>
    <property type="match status" value="1"/>
</dbReference>
<dbReference type="PANTHER" id="PTHR33308:SF9">
    <property type="entry name" value="PEPTIDOGLYCAN HYDROLASE FLGJ"/>
    <property type="match status" value="1"/>
</dbReference>
<dbReference type="Pfam" id="PF01832">
    <property type="entry name" value="Glucosaminidase"/>
    <property type="match status" value="1"/>
</dbReference>
<evidence type="ECO:0000256" key="3">
    <source>
        <dbReference type="ARBA" id="ARBA00022670"/>
    </source>
</evidence>
<accession>A0ABY5BM60</accession>
<evidence type="ECO:0000256" key="6">
    <source>
        <dbReference type="SAM" id="MobiDB-lite"/>
    </source>
</evidence>
<dbReference type="SMART" id="SM00047">
    <property type="entry name" value="LYZ2"/>
    <property type="match status" value="1"/>
</dbReference>
<sequence>MALATGETKTRAKLTKSKHGWLKIAMGLTFASTSMFAVTHQVHAEVQTTVQASVPADQTTSATADQTATPVANAEKAPVTNADAPASSAASDQSTTATDAPADQTATTPQTDQGEAKASDQTTQTQSDQTTADTKATSDKTQTDTTADQPAATSSKTDADATTTKQAAPADATSQPSADAKTTTDDTTKVKDQAATDSKTSTDAVASQKTDATPDSAQADTTATKQTDATKQDASDTKVATDQSTTDQTATKTTDANKTTTAADEHQAPTTPTSEVKSATPTVRLAVQTPANLNLATANMTPQTGTYTASGTQNVRDGASLSAGITGQLQSGDSINYDGKVQADGYTWLHYYNYENKDRWVAQLASATTSHQQFIESLSAGAIETWKKYGVLPSISIAQAIVESAWGQAAPGNNLFGIKGSYNGQSVTVQTQEWVNGRYITIYDKFRAYPSFAESIQDHGAFLYQNSRYANLLGNRDYAQTAWMLQNDGYATSPTYANTLISVIQSNNLSRFDQNLDNPGVPNNSDNNSTNVVQANGTWTFSSDVNVRTAPSLSASVTGAKYTGQQITYDGLADNDGYTWMRFKDSNGAYRYAAQIGANADVPAPTPTPDQGSTNQTSGVYTVSGWQNVRNGASLSAGITGQLQDGDTIYYDGTRDADGYQWLHYKNYAGQDRWLANLNNGGQTTPAPDQNHNDQATNNEVGVYTVNGWQNVRNGASLGAGVTGQLQNGDTIYYDGTRDADGYKWLHYTNYAGQDRWVADLNNGGQSTPAPAPDQGNQTSNRETGAYTVNGWQNVRTGSSLSAGVTGQLQNGDTIYYDETREADGYKWLHYTNYAGQDRWVADLNNGGQSTPAPAPSNEATVSGSYTINGWQNVRNDASLSAGVTGQLQNGDTIYYDRTRDVDGYKWLHYTNYAGQDRWVAQLDFAQVPNVNLEVTSNLSQRALQIASAQAGRPYAYGGATPQTGFDCSGLIYYAYQQAGKTLPRTAAAQYGATQPISKSQAQAGDLVFFDDGGIYHNGIYLGNGRMLDAQNNGVIYNDLLAYFSGNVYFGRIY</sequence>
<dbReference type="PRINTS" id="PR01002">
    <property type="entry name" value="FLGFLGJ"/>
</dbReference>
<dbReference type="Pfam" id="PF00877">
    <property type="entry name" value="NLPC_P60"/>
    <property type="match status" value="1"/>
</dbReference>
<evidence type="ECO:0000256" key="2">
    <source>
        <dbReference type="ARBA" id="ARBA00010266"/>
    </source>
</evidence>
<gene>
    <name evidence="8" type="ORF">M3M35_05505</name>
</gene>
<comment type="similarity">
    <text evidence="1">Belongs to the peptidase C40 family.</text>
</comment>
<dbReference type="RefSeq" id="WP_252749665.1">
    <property type="nucleotide sequence ID" value="NZ_CP097116.1"/>
</dbReference>
<dbReference type="SUPFAM" id="SSF54001">
    <property type="entry name" value="Cysteine proteinases"/>
    <property type="match status" value="1"/>
</dbReference>
<dbReference type="InterPro" id="IPR002901">
    <property type="entry name" value="MGlyc_endo_b_GlcNAc-like_dom"/>
</dbReference>
<evidence type="ECO:0000259" key="7">
    <source>
        <dbReference type="PROSITE" id="PS51935"/>
    </source>
</evidence>
<dbReference type="PROSITE" id="PS51935">
    <property type="entry name" value="NLPC_P60"/>
    <property type="match status" value="1"/>
</dbReference>
<organism evidence="8 9">
    <name type="scientific">Fructilactobacillus myrtifloralis</name>
    <dbReference type="NCBI Taxonomy" id="2940301"/>
    <lineage>
        <taxon>Bacteria</taxon>
        <taxon>Bacillati</taxon>
        <taxon>Bacillota</taxon>
        <taxon>Bacilli</taxon>
        <taxon>Lactobacillales</taxon>
        <taxon>Lactobacillaceae</taxon>
        <taxon>Fructilactobacillus</taxon>
    </lineage>
</organism>
<dbReference type="InterPro" id="IPR051056">
    <property type="entry name" value="Glycosyl_Hydrolase_73"/>
</dbReference>
<keyword evidence="4" id="KW-0378">Hydrolase</keyword>
<dbReference type="Gene3D" id="1.10.530.10">
    <property type="match status" value="1"/>
</dbReference>
<feature type="compositionally biased region" description="Low complexity" evidence="6">
    <location>
        <begin position="82"/>
        <end position="113"/>
    </location>
</feature>
<name>A0ABY5BM60_9LACO</name>
<evidence type="ECO:0000256" key="5">
    <source>
        <dbReference type="ARBA" id="ARBA00022807"/>
    </source>
</evidence>
<dbReference type="Pfam" id="PF08460">
    <property type="entry name" value="SH3_5"/>
    <property type="match status" value="6"/>
</dbReference>
<feature type="compositionally biased region" description="Low complexity" evidence="6">
    <location>
        <begin position="56"/>
        <end position="69"/>
    </location>
</feature>
<feature type="compositionally biased region" description="Polar residues" evidence="6">
    <location>
        <begin position="198"/>
        <end position="216"/>
    </location>
</feature>
<feature type="region of interest" description="Disordered" evidence="6">
    <location>
        <begin position="55"/>
        <end position="281"/>
    </location>
</feature>
<keyword evidence="3" id="KW-0645">Protease</keyword>
<feature type="compositionally biased region" description="Basic and acidic residues" evidence="6">
    <location>
        <begin position="182"/>
        <end position="194"/>
    </location>
</feature>
<dbReference type="Gene3D" id="2.30.30.40">
    <property type="entry name" value="SH3 Domains"/>
    <property type="match status" value="6"/>
</dbReference>
<dbReference type="Proteomes" id="UP001056707">
    <property type="component" value="Chromosome"/>
</dbReference>
<feature type="compositionally biased region" description="Low complexity" evidence="6">
    <location>
        <begin position="119"/>
        <end position="135"/>
    </location>
</feature>
<protein>
    <submittedName>
        <fullName evidence="8">SH3 domain-containing protein</fullName>
    </submittedName>
</protein>
<feature type="domain" description="NlpC/P60" evidence="7">
    <location>
        <begin position="937"/>
        <end position="1054"/>
    </location>
</feature>
<evidence type="ECO:0000256" key="1">
    <source>
        <dbReference type="ARBA" id="ARBA00007074"/>
    </source>
</evidence>
<feature type="compositionally biased region" description="Polar residues" evidence="6">
    <location>
        <begin position="763"/>
        <end position="783"/>
    </location>
</feature>
<feature type="region of interest" description="Disordered" evidence="6">
    <location>
        <begin position="761"/>
        <end position="784"/>
    </location>
</feature>
<dbReference type="Gene3D" id="4.10.80.30">
    <property type="entry name" value="DNA polymerase, domain 6"/>
    <property type="match status" value="1"/>
</dbReference>
<reference evidence="8" key="1">
    <citation type="submission" date="2022-05" db="EMBL/GenBank/DDBJ databases">
        <authorList>
            <person name="Oliphant S.A."/>
            <person name="Watson-Haigh N.S."/>
            <person name="Sumby K.M."/>
            <person name="Gardner J.M."/>
            <person name="Jiranek V."/>
        </authorList>
    </citation>
    <scope>NUCLEOTIDE SEQUENCE</scope>
    <source>
        <strain evidence="8">KI16_H9</strain>
    </source>
</reference>
<feature type="compositionally biased region" description="Low complexity" evidence="6">
    <location>
        <begin position="240"/>
        <end position="262"/>
    </location>
</feature>
<keyword evidence="5" id="KW-0788">Thiol protease</keyword>
<dbReference type="InterPro" id="IPR038765">
    <property type="entry name" value="Papain-like_cys_pep_sf"/>
</dbReference>
<dbReference type="SMART" id="SM00287">
    <property type="entry name" value="SH3b"/>
    <property type="match status" value="6"/>
</dbReference>
<evidence type="ECO:0000256" key="4">
    <source>
        <dbReference type="ARBA" id="ARBA00022801"/>
    </source>
</evidence>
<comment type="similarity">
    <text evidence="2">Belongs to the glycosyl hydrolase 73 family.</text>
</comment>
<evidence type="ECO:0000313" key="9">
    <source>
        <dbReference type="Proteomes" id="UP001056707"/>
    </source>
</evidence>
<dbReference type="PANTHER" id="PTHR33308">
    <property type="entry name" value="PEPTIDOGLYCAN HYDROLASE FLGJ"/>
    <property type="match status" value="1"/>
</dbReference>
<feature type="compositionally biased region" description="Polar residues" evidence="6">
    <location>
        <begin position="268"/>
        <end position="281"/>
    </location>
</feature>
<evidence type="ECO:0000313" key="8">
    <source>
        <dbReference type="EMBL" id="USS84762.1"/>
    </source>
</evidence>
<keyword evidence="9" id="KW-1185">Reference proteome</keyword>
<dbReference type="InterPro" id="IPR003646">
    <property type="entry name" value="SH3-like_bac-type"/>
</dbReference>
<proteinExistence type="inferred from homology"/>